<dbReference type="AlphaFoldDB" id="A0A1A9GJU6"/>
<dbReference type="OrthoDB" id="3829155at2"/>
<evidence type="ECO:0000313" key="2">
    <source>
        <dbReference type="EMBL" id="ANH37950.1"/>
    </source>
</evidence>
<protein>
    <recommendedName>
        <fullName evidence="1">LytR/CpsA/Psr regulator C-terminal domain-containing protein</fullName>
    </recommendedName>
</protein>
<dbReference type="Proteomes" id="UP000077868">
    <property type="component" value="Chromosome"/>
</dbReference>
<sequence>MTQLPAAARSALTLAVLSLLLVVGLVWGWSAATQPLPESATSPGGCTPTTLEAGEKLYPDQVQVSVLNAGERGSFASRVLAQLTARGYAEGRSGNAPSDAEVQRVQVWAPDRSAPEVQLVLSTLGKKVPVVDRGVTAPGVVVVVGDRFDKVRKGRKNVTVAKSVEICVPPPRVS</sequence>
<dbReference type="Pfam" id="PF13399">
    <property type="entry name" value="LytR_C"/>
    <property type="match status" value="1"/>
</dbReference>
<accession>A0A1A9GJU6</accession>
<dbReference type="PATRIC" id="fig|1300347.3.peg.1516"/>
<proteinExistence type="predicted"/>
<dbReference type="InterPro" id="IPR027381">
    <property type="entry name" value="LytR/CpsA/Psr_C"/>
</dbReference>
<evidence type="ECO:0000313" key="3">
    <source>
        <dbReference type="Proteomes" id="UP000077868"/>
    </source>
</evidence>
<gene>
    <name evidence="2" type="ORF">I601_1515</name>
</gene>
<feature type="domain" description="LytR/CpsA/Psr regulator C-terminal" evidence="1">
    <location>
        <begin position="61"/>
        <end position="148"/>
    </location>
</feature>
<organism evidence="2 3">
    <name type="scientific">Nocardioides dokdonensis FR1436</name>
    <dbReference type="NCBI Taxonomy" id="1300347"/>
    <lineage>
        <taxon>Bacteria</taxon>
        <taxon>Bacillati</taxon>
        <taxon>Actinomycetota</taxon>
        <taxon>Actinomycetes</taxon>
        <taxon>Propionibacteriales</taxon>
        <taxon>Nocardioidaceae</taxon>
        <taxon>Nocardioides</taxon>
    </lineage>
</organism>
<reference evidence="2 3" key="1">
    <citation type="submission" date="2016-03" db="EMBL/GenBank/DDBJ databases">
        <title>Complete genome sequence of a soil Actinobacterium, Nocardioides dokdonensis FR1436.</title>
        <authorList>
            <person name="Kwon S.-K."/>
            <person name="Kim K."/>
            <person name="Kim J.F."/>
        </authorList>
    </citation>
    <scope>NUCLEOTIDE SEQUENCE [LARGE SCALE GENOMIC DNA]</scope>
    <source>
        <strain evidence="2 3">FR1436</strain>
    </source>
</reference>
<dbReference type="RefSeq" id="WP_068107879.1">
    <property type="nucleotide sequence ID" value="NZ_CP015079.1"/>
</dbReference>
<dbReference type="Gene3D" id="3.30.70.2390">
    <property type="match status" value="1"/>
</dbReference>
<keyword evidence="3" id="KW-1185">Reference proteome</keyword>
<dbReference type="KEGG" id="ndk:I601_1515"/>
<dbReference type="EMBL" id="CP015079">
    <property type="protein sequence ID" value="ANH37950.1"/>
    <property type="molecule type" value="Genomic_DNA"/>
</dbReference>
<name>A0A1A9GJU6_9ACTN</name>
<evidence type="ECO:0000259" key="1">
    <source>
        <dbReference type="Pfam" id="PF13399"/>
    </source>
</evidence>